<feature type="chain" id="PRO_5009955620" description="Secreted protein" evidence="1">
    <location>
        <begin position="20"/>
        <end position="371"/>
    </location>
</feature>
<evidence type="ECO:0008006" key="4">
    <source>
        <dbReference type="Google" id="ProtNLM"/>
    </source>
</evidence>
<keyword evidence="3" id="KW-1185">Reference proteome</keyword>
<evidence type="ECO:0000313" key="2">
    <source>
        <dbReference type="EMBL" id="GAA96388.1"/>
    </source>
</evidence>
<evidence type="ECO:0000313" key="3">
    <source>
        <dbReference type="Proteomes" id="UP000009131"/>
    </source>
</evidence>
<reference evidence="2 3" key="2">
    <citation type="journal article" date="2012" name="Open Biol.">
        <title>Characteristics of nucleosomes and linker DNA regions on the genome of the basidiomycete Mixia osmundae revealed by mono- and dinucleosome mapping.</title>
        <authorList>
            <person name="Nishida H."/>
            <person name="Kondo S."/>
            <person name="Matsumoto T."/>
            <person name="Suzuki Y."/>
            <person name="Yoshikawa H."/>
            <person name="Taylor T.D."/>
            <person name="Sugiyama J."/>
        </authorList>
    </citation>
    <scope>NUCLEOTIDE SEQUENCE [LARGE SCALE GENOMIC DNA]</scope>
    <source>
        <strain evidence="3">CBS 9802 / IAM 14324 / JCM 22182 / KY 12970</strain>
    </source>
</reference>
<gene>
    <name evidence="2" type="primary">Mo03055</name>
    <name evidence="2" type="ORF">E5Q_03055</name>
</gene>
<dbReference type="InParanoid" id="G7E0M8"/>
<reference evidence="2 3" key="1">
    <citation type="journal article" date="2011" name="J. Gen. Appl. Microbiol.">
        <title>Draft genome sequencing of the enigmatic basidiomycete Mixia osmundae.</title>
        <authorList>
            <person name="Nishida H."/>
            <person name="Nagatsuka Y."/>
            <person name="Sugiyama J."/>
        </authorList>
    </citation>
    <scope>NUCLEOTIDE SEQUENCE [LARGE SCALE GENOMIC DNA]</scope>
    <source>
        <strain evidence="3">CBS 9802 / IAM 14324 / JCM 22182 / KY 12970</strain>
    </source>
</reference>
<organism evidence="2 3">
    <name type="scientific">Mixia osmundae (strain CBS 9802 / IAM 14324 / JCM 22182 / KY 12970)</name>
    <dbReference type="NCBI Taxonomy" id="764103"/>
    <lineage>
        <taxon>Eukaryota</taxon>
        <taxon>Fungi</taxon>
        <taxon>Dikarya</taxon>
        <taxon>Basidiomycota</taxon>
        <taxon>Pucciniomycotina</taxon>
        <taxon>Mixiomycetes</taxon>
        <taxon>Mixiales</taxon>
        <taxon>Mixiaceae</taxon>
        <taxon>Mixia</taxon>
    </lineage>
</organism>
<dbReference type="AlphaFoldDB" id="G7E0M8"/>
<dbReference type="EMBL" id="BABT02000084">
    <property type="protein sequence ID" value="GAA96388.1"/>
    <property type="molecule type" value="Genomic_DNA"/>
</dbReference>
<protein>
    <recommendedName>
        <fullName evidence="4">Secreted protein</fullName>
    </recommendedName>
</protein>
<dbReference type="HOGENOM" id="CLU_746151_0_0_1"/>
<sequence length="371" mass="41093">MFLHCVCALACALVIGAQQYRLAEIDALLYRIEARGTAYCPTLGNTALGTGSAQIVLLSRNGRDFQYRPLAYSNADKLNVDEVQRDSERRVKFAVASFVVNEVGTDQAFWLSDQDRTCCHIRSTYTFTLGTQVHYLDAANTAQTFVECGGPSAPKLSCSETMSRIDCAEPFRTVRLIDVPDQDRPTITTYGLSVRASAICPLPRIGFYHTPYYPTIIRPTPGGVQIAVIAKPASIYPAIASFWHFGFASRVALLRNVVLWHDQIEDSLLQLQITLRDFGYAQQSWDPVDRVCCRVESSATTINLGLFRPFSEVIDPISVMSIECNPTAAFRPSKACTSEYAHPGRFACDEIKRTFILEPLAHISPSARAVS</sequence>
<accession>G7E0M8</accession>
<dbReference type="Proteomes" id="UP000009131">
    <property type="component" value="Unassembled WGS sequence"/>
</dbReference>
<proteinExistence type="predicted"/>
<comment type="caution">
    <text evidence="2">The sequence shown here is derived from an EMBL/GenBank/DDBJ whole genome shotgun (WGS) entry which is preliminary data.</text>
</comment>
<evidence type="ECO:0000256" key="1">
    <source>
        <dbReference type="SAM" id="SignalP"/>
    </source>
</evidence>
<name>G7E0M8_MIXOS</name>
<feature type="signal peptide" evidence="1">
    <location>
        <begin position="1"/>
        <end position="19"/>
    </location>
</feature>
<keyword evidence="1" id="KW-0732">Signal</keyword>
<dbReference type="RefSeq" id="XP_014566464.1">
    <property type="nucleotide sequence ID" value="XM_014710978.1"/>
</dbReference>